<feature type="coiled-coil region" evidence="4">
    <location>
        <begin position="58"/>
        <end position="85"/>
    </location>
</feature>
<comment type="caution">
    <text evidence="7">The sequence shown here is derived from an EMBL/GenBank/DDBJ whole genome shotgun (WGS) entry which is preliminary data.</text>
</comment>
<dbReference type="PANTHER" id="PTHR22923">
    <property type="entry name" value="CEREBELLIN-RELATED"/>
    <property type="match status" value="1"/>
</dbReference>
<dbReference type="GO" id="GO:0005576">
    <property type="term" value="C:extracellular region"/>
    <property type="evidence" value="ECO:0007669"/>
    <property type="project" value="UniProtKB-SubCell"/>
</dbReference>
<keyword evidence="2" id="KW-0964">Secreted</keyword>
<evidence type="ECO:0000313" key="8">
    <source>
        <dbReference type="Proteomes" id="UP000319801"/>
    </source>
</evidence>
<dbReference type="PROSITE" id="PS50871">
    <property type="entry name" value="C1Q"/>
    <property type="match status" value="1"/>
</dbReference>
<dbReference type="InterPro" id="IPR008983">
    <property type="entry name" value="Tumour_necrosis_fac-like_dom"/>
</dbReference>
<evidence type="ECO:0000256" key="1">
    <source>
        <dbReference type="ARBA" id="ARBA00004613"/>
    </source>
</evidence>
<keyword evidence="3 5" id="KW-0732">Signal</keyword>
<feature type="signal peptide" evidence="5">
    <location>
        <begin position="1"/>
        <end position="21"/>
    </location>
</feature>
<evidence type="ECO:0000256" key="5">
    <source>
        <dbReference type="SAM" id="SignalP"/>
    </source>
</evidence>
<evidence type="ECO:0000256" key="3">
    <source>
        <dbReference type="ARBA" id="ARBA00022729"/>
    </source>
</evidence>
<dbReference type="PANTHER" id="PTHR22923:SF102">
    <property type="entry name" value="CEREBELLIN 13-RELATED"/>
    <property type="match status" value="1"/>
</dbReference>
<dbReference type="InterPro" id="IPR050822">
    <property type="entry name" value="Cerebellin_Synaptic_Org"/>
</dbReference>
<dbReference type="Pfam" id="PF00386">
    <property type="entry name" value="C1q"/>
    <property type="match status" value="1"/>
</dbReference>
<organism evidence="7 8">
    <name type="scientific">Bagarius yarrelli</name>
    <name type="common">Goonch</name>
    <name type="synonym">Bagrus yarrelli</name>
    <dbReference type="NCBI Taxonomy" id="175774"/>
    <lineage>
        <taxon>Eukaryota</taxon>
        <taxon>Metazoa</taxon>
        <taxon>Chordata</taxon>
        <taxon>Craniata</taxon>
        <taxon>Vertebrata</taxon>
        <taxon>Euteleostomi</taxon>
        <taxon>Actinopterygii</taxon>
        <taxon>Neopterygii</taxon>
        <taxon>Teleostei</taxon>
        <taxon>Ostariophysi</taxon>
        <taxon>Siluriformes</taxon>
        <taxon>Sisoridae</taxon>
        <taxon>Sisorinae</taxon>
        <taxon>Bagarius</taxon>
    </lineage>
</organism>
<comment type="subcellular location">
    <subcellularLocation>
        <location evidence="1">Secreted</location>
    </subcellularLocation>
</comment>
<name>A0A556V1N3_BAGYA</name>
<dbReference type="EMBL" id="VCAZ01000096">
    <property type="protein sequence ID" value="TSR75253.1"/>
    <property type="molecule type" value="Genomic_DNA"/>
</dbReference>
<protein>
    <submittedName>
        <fullName evidence="7">Complement C1q-like protein 4</fullName>
    </submittedName>
</protein>
<dbReference type="InterPro" id="IPR001073">
    <property type="entry name" value="C1q_dom"/>
</dbReference>
<evidence type="ECO:0000256" key="4">
    <source>
        <dbReference type="SAM" id="Coils"/>
    </source>
</evidence>
<dbReference type="Gene3D" id="2.60.120.40">
    <property type="match status" value="1"/>
</dbReference>
<dbReference type="PRINTS" id="PR00007">
    <property type="entry name" value="COMPLEMNTC1Q"/>
</dbReference>
<evidence type="ECO:0000256" key="2">
    <source>
        <dbReference type="ARBA" id="ARBA00022525"/>
    </source>
</evidence>
<gene>
    <name evidence="7" type="ORF">Baya_11847</name>
</gene>
<reference evidence="7 8" key="1">
    <citation type="journal article" date="2019" name="Genome Biol. Evol.">
        <title>Whole-Genome Sequencing of the Giant Devil Catfish, Bagarius yarrelli.</title>
        <authorList>
            <person name="Jiang W."/>
            <person name="Lv Y."/>
            <person name="Cheng L."/>
            <person name="Yang K."/>
            <person name="Chao B."/>
            <person name="Wang X."/>
            <person name="Li Y."/>
            <person name="Pan X."/>
            <person name="You X."/>
            <person name="Zhang Y."/>
            <person name="Yang J."/>
            <person name="Li J."/>
            <person name="Zhang X."/>
            <person name="Liu S."/>
            <person name="Sun C."/>
            <person name="Yang J."/>
            <person name="Shi Q."/>
        </authorList>
    </citation>
    <scope>NUCLEOTIDE SEQUENCE [LARGE SCALE GENOMIC DNA]</scope>
    <source>
        <strain evidence="7">JWS20170419001</strain>
        <tissue evidence="7">Muscle</tissue>
    </source>
</reference>
<evidence type="ECO:0000259" key="6">
    <source>
        <dbReference type="PROSITE" id="PS50871"/>
    </source>
</evidence>
<dbReference type="SMART" id="SM00110">
    <property type="entry name" value="C1Q"/>
    <property type="match status" value="1"/>
</dbReference>
<evidence type="ECO:0000313" key="7">
    <source>
        <dbReference type="EMBL" id="TSR75253.1"/>
    </source>
</evidence>
<keyword evidence="8" id="KW-1185">Reference proteome</keyword>
<dbReference type="Proteomes" id="UP000319801">
    <property type="component" value="Unassembled WGS sequence"/>
</dbReference>
<sequence length="235" mass="26364">MERSVFHVLMVFLLVPLPSRMQETESLKPCLDSCAQMNQLREMVYQQTAALSEIKVKMQYMEKENAAQADELQALRIELESVKKLNAGKLYIQHSTLNKRPKVAFSAGLAAGQSGPFNTETPLIYSKVISNVGGAYNPYTGVFTAPVRGVYYVRFTAAAYNSNNNNMGVHLFKNQEHLMHLGEYDKDGNARHVTGALVLQLEVGDVVYLHLLANYVLYDDTMLRNTFSGFLIFPS</sequence>
<accession>A0A556V1N3</accession>
<feature type="domain" description="C1q" evidence="6">
    <location>
        <begin position="98"/>
        <end position="235"/>
    </location>
</feature>
<dbReference type="OrthoDB" id="6154955at2759"/>
<feature type="chain" id="PRO_5022151726" evidence="5">
    <location>
        <begin position="22"/>
        <end position="235"/>
    </location>
</feature>
<dbReference type="AlphaFoldDB" id="A0A556V1N3"/>
<keyword evidence="4" id="KW-0175">Coiled coil</keyword>
<dbReference type="SUPFAM" id="SSF49842">
    <property type="entry name" value="TNF-like"/>
    <property type="match status" value="1"/>
</dbReference>
<proteinExistence type="predicted"/>